<dbReference type="Pfam" id="PF13609">
    <property type="entry name" value="Porin_4"/>
    <property type="match status" value="1"/>
</dbReference>
<evidence type="ECO:0000313" key="4">
    <source>
        <dbReference type="Proteomes" id="UP000035081"/>
    </source>
</evidence>
<name>W5YR76_9GAMM</name>
<dbReference type="AlphaFoldDB" id="W5YR76"/>
<reference evidence="3 4" key="1">
    <citation type="journal article" date="2014" name="Genome Announc.">
        <title>Draft Genome Sequences of Marinobacter similis A3d10T and Marinobacter salarius R9SW1T.</title>
        <authorList>
            <person name="Ivanova E.P."/>
            <person name="Ng H.J."/>
            <person name="Webb H.K."/>
            <person name="Feng G."/>
            <person name="Oshima K."/>
            <person name="Hattori M."/>
            <person name="Ohkuma M."/>
            <person name="Sergeev A.F."/>
            <person name="Mikhailov V.V."/>
            <person name="Crawford R.J."/>
            <person name="Sawabe T."/>
        </authorList>
    </citation>
    <scope>NUCLEOTIDE SEQUENCE [LARGE SCALE GENOMIC DNA]</scope>
    <source>
        <strain evidence="4">A3d10 and R9SW1</strain>
    </source>
</reference>
<dbReference type="EMBL" id="CP007152">
    <property type="protein sequence ID" value="AHI31631.1"/>
    <property type="molecule type" value="Genomic_DNA"/>
</dbReference>
<dbReference type="Proteomes" id="UP000035081">
    <property type="component" value="Chromosome"/>
</dbReference>
<evidence type="ECO:0000256" key="1">
    <source>
        <dbReference type="SAM" id="SignalP"/>
    </source>
</evidence>
<dbReference type="InterPro" id="IPR033900">
    <property type="entry name" value="Gram_neg_porin_domain"/>
</dbReference>
<dbReference type="InterPro" id="IPR023614">
    <property type="entry name" value="Porin_dom_sf"/>
</dbReference>
<organism evidence="3 4">
    <name type="scientific">Marinobacter salarius</name>
    <dbReference type="NCBI Taxonomy" id="1420917"/>
    <lineage>
        <taxon>Bacteria</taxon>
        <taxon>Pseudomonadati</taxon>
        <taxon>Pseudomonadota</taxon>
        <taxon>Gammaproteobacteria</taxon>
        <taxon>Pseudomonadales</taxon>
        <taxon>Marinobacteraceae</taxon>
        <taxon>Marinobacter</taxon>
    </lineage>
</organism>
<dbReference type="HOGENOM" id="CLU_646614_0_0_6"/>
<proteinExistence type="predicted"/>
<feature type="chain" id="PRO_5004875570" description="Porin domain-containing protein" evidence="1">
    <location>
        <begin position="28"/>
        <end position="387"/>
    </location>
</feature>
<gene>
    <name evidence="3" type="ORF">AU15_11015</name>
</gene>
<accession>W5YR76</accession>
<sequence length="387" mass="41351">MLMTNKKAALSSALALVMAGLSSPGHAMEFKVSGQLDRAFTVADNGNETDYASVDNIGSNSRFRFTGNEKMANGMNVGFIYEMSVVQFGSTEFDIGKNSGGGDVDLDTRKIDIYLEGDFGKVSFGKGDGAGYYANMMDYSGTLYYGGGAWYTLYSSGISFVDDNGNQLYRIGATNSVFNAVGRQERIRYDSPSIGGLVLSTSLDNGNAYELAARYHVDLPGAKLATGLSWVDTNDLEIATSPTDGQPLTPGSEFREKQVLSASASLLLDGGLNFTVSYGNDETDAIANAGQANQEGFDATNLFGQVGYLTGAHHFAVNYGETKDLIVEGTKGSQIGLAYVYDWSSAVRLFSSYHLYSLDLPSSVKTAEGWGDANDISQLYAGVRVAF</sequence>
<keyword evidence="1" id="KW-0732">Signal</keyword>
<feature type="signal peptide" evidence="1">
    <location>
        <begin position="1"/>
        <end position="27"/>
    </location>
</feature>
<dbReference type="Gene3D" id="2.40.160.10">
    <property type="entry name" value="Porin"/>
    <property type="match status" value="1"/>
</dbReference>
<dbReference type="GO" id="GO:0015288">
    <property type="term" value="F:porin activity"/>
    <property type="evidence" value="ECO:0007669"/>
    <property type="project" value="InterPro"/>
</dbReference>
<dbReference type="GO" id="GO:0016020">
    <property type="term" value="C:membrane"/>
    <property type="evidence" value="ECO:0007669"/>
    <property type="project" value="InterPro"/>
</dbReference>
<evidence type="ECO:0000259" key="2">
    <source>
        <dbReference type="Pfam" id="PF13609"/>
    </source>
</evidence>
<dbReference type="KEGG" id="msr:AU15_11015"/>
<feature type="domain" description="Porin" evidence="2">
    <location>
        <begin position="14"/>
        <end position="354"/>
    </location>
</feature>
<dbReference type="SUPFAM" id="SSF56935">
    <property type="entry name" value="Porins"/>
    <property type="match status" value="1"/>
</dbReference>
<protein>
    <recommendedName>
        <fullName evidence="2">Porin domain-containing protein</fullName>
    </recommendedName>
</protein>
<evidence type="ECO:0000313" key="3">
    <source>
        <dbReference type="EMBL" id="AHI31631.1"/>
    </source>
</evidence>